<protein>
    <submittedName>
        <fullName evidence="1">Uncharacterized protein</fullName>
    </submittedName>
</protein>
<evidence type="ECO:0000313" key="1">
    <source>
        <dbReference type="EMBL" id="ULN44758.1"/>
    </source>
</evidence>
<dbReference type="EMBL" id="CP092363">
    <property type="protein sequence ID" value="ULN44758.1"/>
    <property type="molecule type" value="Genomic_DNA"/>
</dbReference>
<organism evidence="1 2">
    <name type="scientific">Mycolicibacterium crocinum</name>
    <dbReference type="NCBI Taxonomy" id="388459"/>
    <lineage>
        <taxon>Bacteria</taxon>
        <taxon>Bacillati</taxon>
        <taxon>Actinomycetota</taxon>
        <taxon>Actinomycetes</taxon>
        <taxon>Mycobacteriales</taxon>
        <taxon>Mycobacteriaceae</taxon>
        <taxon>Mycolicibacterium</taxon>
    </lineage>
</organism>
<keyword evidence="1" id="KW-0614">Plasmid</keyword>
<proteinExistence type="predicted"/>
<dbReference type="Proteomes" id="UP001055337">
    <property type="component" value="Plasmid unnamed"/>
</dbReference>
<accession>A0ABY3TVU8</accession>
<dbReference type="RefSeq" id="WP_240180762.1">
    <property type="nucleotide sequence ID" value="NZ_CP092363.2"/>
</dbReference>
<name>A0ABY3TVU8_9MYCO</name>
<keyword evidence="2" id="KW-1185">Reference proteome</keyword>
<gene>
    <name evidence="1" type="ORF">MI149_30150</name>
</gene>
<sequence>MESELVRALVEGGGVAAPRCLAWLVDGATAGSGACVDLVWPAAPVEL</sequence>
<geneLocation type="plasmid" evidence="1 2">
    <name>unnamed</name>
</geneLocation>
<evidence type="ECO:0000313" key="2">
    <source>
        <dbReference type="Proteomes" id="UP001055337"/>
    </source>
</evidence>
<reference evidence="1" key="1">
    <citation type="submission" date="2022-08" db="EMBL/GenBank/DDBJ databases">
        <title>Whole genome sequencing of non-tuberculosis mycobacteria type-strains.</title>
        <authorList>
            <person name="Igarashi Y."/>
            <person name="Osugi A."/>
            <person name="Mitarai S."/>
        </authorList>
    </citation>
    <scope>NUCLEOTIDE SEQUENCE</scope>
    <source>
        <strain evidence="1">JCM 16369</strain>
    </source>
</reference>